<evidence type="ECO:0000256" key="2">
    <source>
        <dbReference type="SAM" id="Phobius"/>
    </source>
</evidence>
<dbReference type="EMBL" id="NHYE01005003">
    <property type="protein sequence ID" value="PPQ79355.1"/>
    <property type="molecule type" value="Genomic_DNA"/>
</dbReference>
<name>A0A409WLF4_9AGAR</name>
<keyword evidence="2" id="KW-0812">Transmembrane</keyword>
<dbReference type="InParanoid" id="A0A409WLF4"/>
<keyword evidence="2" id="KW-1133">Transmembrane helix</keyword>
<feature type="region of interest" description="Disordered" evidence="1">
    <location>
        <begin position="1"/>
        <end position="27"/>
    </location>
</feature>
<dbReference type="Proteomes" id="UP000284706">
    <property type="component" value="Unassembled WGS sequence"/>
</dbReference>
<sequence>MQPITRQKGTAPQENASPHSQGQKSMYCSMRDGGELEEVEVEKRVSLGRDATSLCLARLRSSDVLSTFPLHSLLHPPPRLSILSSLQTFRVAAPCPSADPAGQKRVPCRDFEIGSRALAFDVGRMGAASNRYILPCYLIFPLAITTFTASYSGSQTSTSASWFLLFPHLQVLVHTRVIISLITL</sequence>
<gene>
    <name evidence="3" type="ORF">CVT26_007737</name>
</gene>
<keyword evidence="4" id="KW-1185">Reference proteome</keyword>
<proteinExistence type="predicted"/>
<keyword evidence="2" id="KW-0472">Membrane</keyword>
<feature type="transmembrane region" description="Helical" evidence="2">
    <location>
        <begin position="132"/>
        <end position="153"/>
    </location>
</feature>
<organism evidence="3 4">
    <name type="scientific">Gymnopilus dilepis</name>
    <dbReference type="NCBI Taxonomy" id="231916"/>
    <lineage>
        <taxon>Eukaryota</taxon>
        <taxon>Fungi</taxon>
        <taxon>Dikarya</taxon>
        <taxon>Basidiomycota</taxon>
        <taxon>Agaricomycotina</taxon>
        <taxon>Agaricomycetes</taxon>
        <taxon>Agaricomycetidae</taxon>
        <taxon>Agaricales</taxon>
        <taxon>Agaricineae</taxon>
        <taxon>Hymenogastraceae</taxon>
        <taxon>Gymnopilus</taxon>
    </lineage>
</organism>
<accession>A0A409WLF4</accession>
<protein>
    <submittedName>
        <fullName evidence="3">Uncharacterized protein</fullName>
    </submittedName>
</protein>
<reference evidence="3 4" key="1">
    <citation type="journal article" date="2018" name="Evol. Lett.">
        <title>Horizontal gene cluster transfer increased hallucinogenic mushroom diversity.</title>
        <authorList>
            <person name="Reynolds H.T."/>
            <person name="Vijayakumar V."/>
            <person name="Gluck-Thaler E."/>
            <person name="Korotkin H.B."/>
            <person name="Matheny P.B."/>
            <person name="Slot J.C."/>
        </authorList>
    </citation>
    <scope>NUCLEOTIDE SEQUENCE [LARGE SCALE GENOMIC DNA]</scope>
    <source>
        <strain evidence="3 4">SRW20</strain>
    </source>
</reference>
<evidence type="ECO:0000313" key="3">
    <source>
        <dbReference type="EMBL" id="PPQ79355.1"/>
    </source>
</evidence>
<evidence type="ECO:0000313" key="4">
    <source>
        <dbReference type="Proteomes" id="UP000284706"/>
    </source>
</evidence>
<dbReference type="AlphaFoldDB" id="A0A409WLF4"/>
<feature type="compositionally biased region" description="Polar residues" evidence="1">
    <location>
        <begin position="1"/>
        <end position="26"/>
    </location>
</feature>
<evidence type="ECO:0000256" key="1">
    <source>
        <dbReference type="SAM" id="MobiDB-lite"/>
    </source>
</evidence>
<comment type="caution">
    <text evidence="3">The sequence shown here is derived from an EMBL/GenBank/DDBJ whole genome shotgun (WGS) entry which is preliminary data.</text>
</comment>